<accession>A0A1C7NBS4</accession>
<evidence type="ECO:0000313" key="3">
    <source>
        <dbReference type="Proteomes" id="UP000093000"/>
    </source>
</evidence>
<comment type="caution">
    <text evidence="2">The sequence shown here is derived from an EMBL/GenBank/DDBJ whole genome shotgun (WGS) entry which is preliminary data.</text>
</comment>
<dbReference type="Proteomes" id="UP000093000">
    <property type="component" value="Unassembled WGS sequence"/>
</dbReference>
<feature type="compositionally biased region" description="Low complexity" evidence="1">
    <location>
        <begin position="94"/>
        <end position="109"/>
    </location>
</feature>
<gene>
    <name evidence="2" type="ORF">A0J61_05516</name>
</gene>
<proteinExistence type="predicted"/>
<keyword evidence="3" id="KW-1185">Reference proteome</keyword>
<organism evidence="2 3">
    <name type="scientific">Choanephora cucurbitarum</name>
    <dbReference type="NCBI Taxonomy" id="101091"/>
    <lineage>
        <taxon>Eukaryota</taxon>
        <taxon>Fungi</taxon>
        <taxon>Fungi incertae sedis</taxon>
        <taxon>Mucoromycota</taxon>
        <taxon>Mucoromycotina</taxon>
        <taxon>Mucoromycetes</taxon>
        <taxon>Mucorales</taxon>
        <taxon>Mucorineae</taxon>
        <taxon>Choanephoraceae</taxon>
        <taxon>Choanephoroideae</taxon>
        <taxon>Choanephora</taxon>
    </lineage>
</organism>
<sequence>MAINNSRYTKNMIEHHASNRWTEVVSKKKQHDPFAGMKSSVDYELEIERLKQLVPKVHNNTVIDYKKKFSPEKKTSHYHSYKPHSAHDFTLSRSNSPDTTHSTDSDSSSLAEIVTEEEKMRFLAFVRNWTGDWRKGQPLMNQWMTDQSRWYTGPRRVSKLEEFPTHDLYWRTSNSQPNHTYSVQPIGFERKYVL</sequence>
<dbReference type="EMBL" id="LUGH01000299">
    <property type="protein sequence ID" value="OBZ86438.1"/>
    <property type="molecule type" value="Genomic_DNA"/>
</dbReference>
<evidence type="ECO:0000256" key="1">
    <source>
        <dbReference type="SAM" id="MobiDB-lite"/>
    </source>
</evidence>
<reference evidence="2 3" key="1">
    <citation type="submission" date="2016-03" db="EMBL/GenBank/DDBJ databases">
        <title>Choanephora cucurbitarum.</title>
        <authorList>
            <person name="Min B."/>
            <person name="Park H."/>
            <person name="Park J.-H."/>
            <person name="Shin H.-D."/>
            <person name="Choi I.-G."/>
        </authorList>
    </citation>
    <scope>NUCLEOTIDE SEQUENCE [LARGE SCALE GENOMIC DNA]</scope>
    <source>
        <strain evidence="2 3">KUS-F28377</strain>
    </source>
</reference>
<dbReference type="InParanoid" id="A0A1C7NBS4"/>
<dbReference type="AlphaFoldDB" id="A0A1C7NBS4"/>
<dbReference type="OrthoDB" id="2274429at2759"/>
<name>A0A1C7NBS4_9FUNG</name>
<evidence type="ECO:0000313" key="2">
    <source>
        <dbReference type="EMBL" id="OBZ86438.1"/>
    </source>
</evidence>
<protein>
    <submittedName>
        <fullName evidence="2">Uncharacterized protein</fullName>
    </submittedName>
</protein>
<feature type="region of interest" description="Disordered" evidence="1">
    <location>
        <begin position="74"/>
        <end position="110"/>
    </location>
</feature>
<dbReference type="STRING" id="101091.A0A1C7NBS4"/>